<organism evidence="2 3">
    <name type="scientific">Streptomyces similanensis</name>
    <dbReference type="NCBI Taxonomy" id="1274988"/>
    <lineage>
        <taxon>Bacteria</taxon>
        <taxon>Bacillati</taxon>
        <taxon>Actinomycetota</taxon>
        <taxon>Actinomycetes</taxon>
        <taxon>Kitasatosporales</taxon>
        <taxon>Streptomycetaceae</taxon>
        <taxon>Streptomyces</taxon>
    </lineage>
</organism>
<sequence length="214" mass="22245">MTEPTPEKSAAPDPAAVRSAVTRQAVLGALLDQVKTAYNDARADAHELLEQQHKATGSTKTDALLPDGIKVGSISRQGGERAAQVTDEDAFAGWVRDTYPTEHVVRIIPARVEVGVQPAFATQVLAQATAAGVARFADPATGEIRDVPGVEIRPSRAASHRITYARGSKASPATGRDLIAAAWREGHLAAHVLPALAPPPAAEPAPPAEDAPAA</sequence>
<dbReference type="EMBL" id="BAABKC010000044">
    <property type="protein sequence ID" value="GAA5056318.1"/>
    <property type="molecule type" value="Genomic_DNA"/>
</dbReference>
<accession>A0ABP9KGG3</accession>
<proteinExistence type="predicted"/>
<reference evidence="3" key="1">
    <citation type="journal article" date="2019" name="Int. J. Syst. Evol. Microbiol.">
        <title>The Global Catalogue of Microorganisms (GCM) 10K type strain sequencing project: providing services to taxonomists for standard genome sequencing and annotation.</title>
        <authorList>
            <consortium name="The Broad Institute Genomics Platform"/>
            <consortium name="The Broad Institute Genome Sequencing Center for Infectious Disease"/>
            <person name="Wu L."/>
            <person name="Ma J."/>
        </authorList>
    </citation>
    <scope>NUCLEOTIDE SEQUENCE [LARGE SCALE GENOMIC DNA]</scope>
    <source>
        <strain evidence="3">JCM 18410</strain>
    </source>
</reference>
<evidence type="ECO:0008006" key="4">
    <source>
        <dbReference type="Google" id="ProtNLM"/>
    </source>
</evidence>
<protein>
    <recommendedName>
        <fullName evidence="4">Phage major capsid protein</fullName>
    </recommendedName>
</protein>
<dbReference type="RefSeq" id="WP_345668671.1">
    <property type="nucleotide sequence ID" value="NZ_BAABKC010000044.1"/>
</dbReference>
<feature type="region of interest" description="Disordered" evidence="1">
    <location>
        <begin position="195"/>
        <end position="214"/>
    </location>
</feature>
<keyword evidence="3" id="KW-1185">Reference proteome</keyword>
<feature type="compositionally biased region" description="Pro residues" evidence="1">
    <location>
        <begin position="196"/>
        <end position="214"/>
    </location>
</feature>
<dbReference type="Proteomes" id="UP001500124">
    <property type="component" value="Unassembled WGS sequence"/>
</dbReference>
<evidence type="ECO:0000256" key="1">
    <source>
        <dbReference type="SAM" id="MobiDB-lite"/>
    </source>
</evidence>
<evidence type="ECO:0000313" key="2">
    <source>
        <dbReference type="EMBL" id="GAA5056318.1"/>
    </source>
</evidence>
<name>A0ABP9KGG3_9ACTN</name>
<evidence type="ECO:0000313" key="3">
    <source>
        <dbReference type="Proteomes" id="UP001500124"/>
    </source>
</evidence>
<gene>
    <name evidence="2" type="ORF">GCM10023336_28940</name>
</gene>
<comment type="caution">
    <text evidence="2">The sequence shown here is derived from an EMBL/GenBank/DDBJ whole genome shotgun (WGS) entry which is preliminary data.</text>
</comment>